<evidence type="ECO:0000313" key="1">
    <source>
        <dbReference type="EMBL" id="MFC6763553.1"/>
    </source>
</evidence>
<reference evidence="1 2" key="1">
    <citation type="journal article" date="2019" name="Int. J. Syst. Evol. Microbiol.">
        <title>The Global Catalogue of Microorganisms (GCM) 10K type strain sequencing project: providing services to taxonomists for standard genome sequencing and annotation.</title>
        <authorList>
            <consortium name="The Broad Institute Genomics Platform"/>
            <consortium name="The Broad Institute Genome Sequencing Center for Infectious Disease"/>
            <person name="Wu L."/>
            <person name="Ma J."/>
        </authorList>
    </citation>
    <scope>NUCLEOTIDE SEQUENCE [LARGE SCALE GENOMIC DNA]</scope>
    <source>
        <strain evidence="1 2">LMG 29247</strain>
    </source>
</reference>
<sequence length="379" mass="43621">MKLEGPDVDAHINRLKEEDQGPFRAAYEEYREEIRDEEVEATIDQRLYRWRKHVDLVVSVASGFSPDTDSIGDESRFIFHSTDPLTQISSSGADVLLARNELRRIHLCVVVCEIGDERVGDWVDNVNNSYSMFEEDSSLDRICDQLGFPEKDIGEVQYVLLSRKTDLQGLPLNDISNRVMPDKFAIWSAETTEESEICHEYGNHIHRDLRDIADGCFDWAFFGENPIKYTLETHPVIPLKKVIFGLVRAKKTFGTDPEPLEFNKEDFREKYESYLQIGCNGDRKESLVREATADIFELGEQIGIFSTETNTVRDYRIMFPGRSEDPLEAQEAVKEKYISLAKEVQRTTLAFERANTDFDSLQADLDKWSSDDSDISWEI</sequence>
<dbReference type="EMBL" id="JBHSWV010000002">
    <property type="protein sequence ID" value="MFC6763553.1"/>
    <property type="molecule type" value="Genomic_DNA"/>
</dbReference>
<proteinExistence type="predicted"/>
<dbReference type="Proteomes" id="UP001596383">
    <property type="component" value="Unassembled WGS sequence"/>
</dbReference>
<dbReference type="AlphaFoldDB" id="A0ABD5SEJ6"/>
<name>A0ABD5SEJ6_9EURY</name>
<evidence type="ECO:0000313" key="2">
    <source>
        <dbReference type="Proteomes" id="UP001596383"/>
    </source>
</evidence>
<gene>
    <name evidence="1" type="ORF">ACFQE6_00190</name>
</gene>
<accession>A0ABD5SEJ6</accession>
<organism evidence="1 2">
    <name type="scientific">Natrinema soli</name>
    <dbReference type="NCBI Taxonomy" id="1930624"/>
    <lineage>
        <taxon>Archaea</taxon>
        <taxon>Methanobacteriati</taxon>
        <taxon>Methanobacteriota</taxon>
        <taxon>Stenosarchaea group</taxon>
        <taxon>Halobacteria</taxon>
        <taxon>Halobacteriales</taxon>
        <taxon>Natrialbaceae</taxon>
        <taxon>Natrinema</taxon>
    </lineage>
</organism>
<protein>
    <submittedName>
        <fullName evidence="1">Uncharacterized protein</fullName>
    </submittedName>
</protein>
<dbReference type="RefSeq" id="WP_273736670.1">
    <property type="nucleotide sequence ID" value="NZ_JAQIVI010000002.1"/>
</dbReference>
<comment type="caution">
    <text evidence="1">The sequence shown here is derived from an EMBL/GenBank/DDBJ whole genome shotgun (WGS) entry which is preliminary data.</text>
</comment>
<keyword evidence="2" id="KW-1185">Reference proteome</keyword>